<keyword evidence="4" id="KW-1003">Cell membrane</keyword>
<comment type="subcellular location">
    <subcellularLocation>
        <location evidence="1 9">Cell membrane</location>
        <topology evidence="1 9">Multi-pass membrane protein</topology>
    </subcellularLocation>
</comment>
<evidence type="ECO:0000256" key="3">
    <source>
        <dbReference type="ARBA" id="ARBA00022448"/>
    </source>
</evidence>
<feature type="transmembrane region" description="Helical" evidence="9">
    <location>
        <begin position="41"/>
        <end position="65"/>
    </location>
</feature>
<keyword evidence="8 9" id="KW-0472">Membrane</keyword>
<feature type="transmembrane region" description="Helical" evidence="9">
    <location>
        <begin position="198"/>
        <end position="217"/>
    </location>
</feature>
<comment type="caution">
    <text evidence="10">The sequence shown here is derived from an EMBL/GenBank/DDBJ whole genome shotgun (WGS) entry which is preliminary data.</text>
</comment>
<comment type="similarity">
    <text evidence="2 9">Belongs to the branched chain amino acid transporter family.</text>
</comment>
<keyword evidence="7 9" id="KW-1133">Transmembrane helix</keyword>
<organism evidence="10 11">
    <name type="scientific">Eremococcus coleocola ACS-139-V-Col8</name>
    <dbReference type="NCBI Taxonomy" id="908337"/>
    <lineage>
        <taxon>Bacteria</taxon>
        <taxon>Bacillati</taxon>
        <taxon>Bacillota</taxon>
        <taxon>Bacilli</taxon>
        <taxon>Lactobacillales</taxon>
        <taxon>Aerococcaceae</taxon>
        <taxon>Eremococcus</taxon>
    </lineage>
</organism>
<dbReference type="Pfam" id="PF05525">
    <property type="entry name" value="Branch_AA_trans"/>
    <property type="match status" value="1"/>
</dbReference>
<feature type="transmembrane region" description="Helical" evidence="9">
    <location>
        <begin position="12"/>
        <end position="29"/>
    </location>
</feature>
<evidence type="ECO:0000256" key="8">
    <source>
        <dbReference type="ARBA" id="ARBA00023136"/>
    </source>
</evidence>
<dbReference type="PANTHER" id="PTHR30588">
    <property type="entry name" value="BRANCHED-CHAIN AMINO ACID TRANSPORT SYSTEM 2 CARRIER PROTEIN"/>
    <property type="match status" value="1"/>
</dbReference>
<proteinExistence type="inferred from homology"/>
<evidence type="ECO:0000313" key="10">
    <source>
        <dbReference type="EMBL" id="EFR31193.1"/>
    </source>
</evidence>
<reference evidence="10 11" key="1">
    <citation type="submission" date="2010-10" db="EMBL/GenBank/DDBJ databases">
        <authorList>
            <person name="Durkin A.S."/>
            <person name="Madupu R."/>
            <person name="Torralba M."/>
            <person name="Gillis M."/>
            <person name="Methe B."/>
            <person name="Sutton G."/>
            <person name="Nelson K.E."/>
        </authorList>
    </citation>
    <scope>NUCLEOTIDE SEQUENCE [LARGE SCALE GENOMIC DNA]</scope>
    <source>
        <strain evidence="10 11">ACS-139-V-Col8</strain>
    </source>
</reference>
<dbReference type="GO" id="GO:0015820">
    <property type="term" value="P:L-leucine transport"/>
    <property type="evidence" value="ECO:0007669"/>
    <property type="project" value="TreeGrafter"/>
</dbReference>
<dbReference type="AlphaFoldDB" id="E4KPX3"/>
<feature type="transmembrane region" description="Helical" evidence="9">
    <location>
        <begin position="237"/>
        <end position="262"/>
    </location>
</feature>
<evidence type="ECO:0000256" key="7">
    <source>
        <dbReference type="ARBA" id="ARBA00022989"/>
    </source>
</evidence>
<dbReference type="GO" id="GO:0005304">
    <property type="term" value="F:L-valine transmembrane transporter activity"/>
    <property type="evidence" value="ECO:0007669"/>
    <property type="project" value="TreeGrafter"/>
</dbReference>
<dbReference type="eggNOG" id="COG1114">
    <property type="taxonomic scope" value="Bacteria"/>
</dbReference>
<name>E4KPX3_9LACT</name>
<evidence type="ECO:0000256" key="1">
    <source>
        <dbReference type="ARBA" id="ARBA00004651"/>
    </source>
</evidence>
<dbReference type="GO" id="GO:0005886">
    <property type="term" value="C:plasma membrane"/>
    <property type="evidence" value="ECO:0007669"/>
    <property type="project" value="UniProtKB-SubCell"/>
</dbReference>
<evidence type="ECO:0000256" key="6">
    <source>
        <dbReference type="ARBA" id="ARBA00022970"/>
    </source>
</evidence>
<dbReference type="GO" id="GO:0015190">
    <property type="term" value="F:L-leucine transmembrane transporter activity"/>
    <property type="evidence" value="ECO:0007669"/>
    <property type="project" value="TreeGrafter"/>
</dbReference>
<feature type="transmembrane region" description="Helical" evidence="9">
    <location>
        <begin position="317"/>
        <end position="338"/>
    </location>
</feature>
<dbReference type="GO" id="GO:0015188">
    <property type="term" value="F:L-isoleucine transmembrane transporter activity"/>
    <property type="evidence" value="ECO:0007669"/>
    <property type="project" value="TreeGrafter"/>
</dbReference>
<dbReference type="InterPro" id="IPR004685">
    <property type="entry name" value="Brnchd-chn_aa_trnsp_Livcs"/>
</dbReference>
<feature type="transmembrane region" description="Helical" evidence="9">
    <location>
        <begin position="85"/>
        <end position="103"/>
    </location>
</feature>
<dbReference type="PANTHER" id="PTHR30588:SF0">
    <property type="entry name" value="BRANCHED-CHAIN AMINO ACID PERMEASE BRNQ"/>
    <property type="match status" value="1"/>
</dbReference>
<keyword evidence="3 9" id="KW-0813">Transport</keyword>
<keyword evidence="6 9" id="KW-0029">Amino-acid transport</keyword>
<dbReference type="GO" id="GO:0015818">
    <property type="term" value="P:isoleucine transport"/>
    <property type="evidence" value="ECO:0007669"/>
    <property type="project" value="TreeGrafter"/>
</dbReference>
<accession>E4KPX3</accession>
<feature type="transmembrane region" description="Helical" evidence="9">
    <location>
        <begin position="123"/>
        <end position="141"/>
    </location>
</feature>
<keyword evidence="5 9" id="KW-0812">Transmembrane</keyword>
<evidence type="ECO:0000256" key="9">
    <source>
        <dbReference type="RuleBase" id="RU362122"/>
    </source>
</evidence>
<feature type="transmembrane region" description="Helical" evidence="9">
    <location>
        <begin position="417"/>
        <end position="442"/>
    </location>
</feature>
<evidence type="ECO:0000256" key="2">
    <source>
        <dbReference type="ARBA" id="ARBA00008540"/>
    </source>
</evidence>
<gene>
    <name evidence="10" type="primary">brnQ</name>
    <name evidence="10" type="ORF">HMPREF9257_1612</name>
</gene>
<feature type="transmembrane region" description="Helical" evidence="9">
    <location>
        <begin position="344"/>
        <end position="365"/>
    </location>
</feature>
<dbReference type="RefSeq" id="WP_006418396.1">
    <property type="nucleotide sequence ID" value="NZ_AENN01000015.1"/>
</dbReference>
<dbReference type="OrthoDB" id="9783920at2"/>
<dbReference type="NCBIfam" id="TIGR00796">
    <property type="entry name" value="livcs"/>
    <property type="match status" value="1"/>
</dbReference>
<evidence type="ECO:0000256" key="4">
    <source>
        <dbReference type="ARBA" id="ARBA00022475"/>
    </source>
</evidence>
<evidence type="ECO:0000256" key="5">
    <source>
        <dbReference type="ARBA" id="ARBA00022692"/>
    </source>
</evidence>
<feature type="transmembrane region" description="Helical" evidence="9">
    <location>
        <begin position="282"/>
        <end position="305"/>
    </location>
</feature>
<dbReference type="EMBL" id="AENN01000015">
    <property type="protein sequence ID" value="EFR31193.1"/>
    <property type="molecule type" value="Genomic_DNA"/>
</dbReference>
<evidence type="ECO:0000313" key="11">
    <source>
        <dbReference type="Proteomes" id="UP000005990"/>
    </source>
</evidence>
<protein>
    <recommendedName>
        <fullName evidence="9">Branched-chain amino acid transport system carrier protein</fullName>
    </recommendedName>
</protein>
<dbReference type="Proteomes" id="UP000005990">
    <property type="component" value="Unassembled WGS sequence"/>
</dbReference>
<feature type="transmembrane region" description="Helical" evidence="9">
    <location>
        <begin position="153"/>
        <end position="171"/>
    </location>
</feature>
<keyword evidence="11" id="KW-1185">Reference proteome</keyword>
<sequence length="452" mass="49374">MKTKLSSKEILLLASTLFGLFFGAGNLIFPVQLGQLAGANLIPAIIGFLITGIGLPLLAVAAMGLTNSRDVLEMARPVSKTYAKIFTILLYLCIGPFFAIPRLAMTSYEIGIVPFIQADQYDLFLAIFSVLFFIGVWWFSQNPSKILDYVGKFLNPAFLLLLSILFILSILNPMGDPMATAVDTQYQSPLTKGFLEGYNTLDALAGLAFGILVIAAVKQFGVTQPKHISREVFKAGVLATLMMGIIYSLLAYTGASSVATIGLQENGGLGLGLISQHYFGHYGSILVSLIIFLACFKTSIGLVMACSESFHELFPAVSYKALTVIISVIPTILANIGLSRFIQYTLPILMFIYPLTMTLILLQFLKVLLDRHFPQIAFYWVTGLTLVAATIDAVNALPDPFKKQPWAQTLIQLGKDYLPFFKFGMGWILPAMIGLIIAYIIAAFRPKSGRTA</sequence>
<comment type="function">
    <text evidence="9">Component of the transport system for branched-chain amino acids.</text>
</comment>
<feature type="transmembrane region" description="Helical" evidence="9">
    <location>
        <begin position="377"/>
        <end position="397"/>
    </location>
</feature>